<evidence type="ECO:0000256" key="7">
    <source>
        <dbReference type="ARBA" id="ARBA00022576"/>
    </source>
</evidence>
<dbReference type="EC" id="2.6.1.76" evidence="5 12"/>
<comment type="cofactor">
    <cofactor evidence="1 12">
        <name>pyridoxal 5'-phosphate</name>
        <dbReference type="ChEBI" id="CHEBI:597326"/>
    </cofactor>
</comment>
<evidence type="ECO:0000256" key="8">
    <source>
        <dbReference type="ARBA" id="ARBA00022679"/>
    </source>
</evidence>
<dbReference type="InterPro" id="IPR015424">
    <property type="entry name" value="PyrdxlP-dep_Trfase"/>
</dbReference>
<evidence type="ECO:0000256" key="1">
    <source>
        <dbReference type="ARBA" id="ARBA00001933"/>
    </source>
</evidence>
<dbReference type="SUPFAM" id="SSF53383">
    <property type="entry name" value="PLP-dependent transferases"/>
    <property type="match status" value="1"/>
</dbReference>
<sequence>MTVIDDVACLESEVRVYSRSWPDIFTRASGDRIHAADGSVYLDFFMGAGALNYGHANPLLKAPLIDYLTADGIVHSLDMMTEAKSDFLRSFQELVLRPRHLDYKVQFTGPTGTNAVEAALKLARKVTGRETVVAFTRSFHGVSLGALAVTANADKRAGAGVPLDHVLRIPYDGFGQHGVSGLDLLDDLIRDTGSGISLPAAVIVETVQGEGGVNIAGAEWLQRLAAMCSKWDILLVVDDIQAGCGRTGGFFSFEDAGILPDIVCLSKSISGYGLPMALTLFRRELDVWNPGEHNGTFRGSNPAFVTATAALRTYWSDEVLHKEVVAKGELVSDYLTAVCSRYPGVVHRGRGLFWGVEFAEPGLARRVSAAAYEDGLLVETSGPDDEVVKLLPSLLISPADLRAGLRILGGAIDRTMA</sequence>
<evidence type="ECO:0000313" key="13">
    <source>
        <dbReference type="EMBL" id="TDC34174.1"/>
    </source>
</evidence>
<dbReference type="CDD" id="cd00610">
    <property type="entry name" value="OAT_like"/>
    <property type="match status" value="1"/>
</dbReference>
<dbReference type="EMBL" id="SMKA01000009">
    <property type="protein sequence ID" value="TDC34174.1"/>
    <property type="molecule type" value="Genomic_DNA"/>
</dbReference>
<dbReference type="InterPro" id="IPR049704">
    <property type="entry name" value="Aminotrans_3_PPA_site"/>
</dbReference>
<dbReference type="InterPro" id="IPR012773">
    <property type="entry name" value="Ectoine_EctB"/>
</dbReference>
<keyword evidence="14" id="KW-1185">Reference proteome</keyword>
<evidence type="ECO:0000256" key="6">
    <source>
        <dbReference type="ARBA" id="ARBA00014798"/>
    </source>
</evidence>
<keyword evidence="9 11" id="KW-0663">Pyridoxal phosphate</keyword>
<evidence type="ECO:0000256" key="12">
    <source>
        <dbReference type="RuleBase" id="RU365034"/>
    </source>
</evidence>
<dbReference type="InterPro" id="IPR004637">
    <property type="entry name" value="Dat"/>
</dbReference>
<dbReference type="PROSITE" id="PS00600">
    <property type="entry name" value="AA_TRANSFER_CLASS_3"/>
    <property type="match status" value="1"/>
</dbReference>
<reference evidence="13 14" key="1">
    <citation type="submission" date="2019-03" db="EMBL/GenBank/DDBJ databases">
        <title>Draft genome sequences of novel Actinobacteria.</title>
        <authorList>
            <person name="Sahin N."/>
            <person name="Ay H."/>
            <person name="Saygin H."/>
        </authorList>
    </citation>
    <scope>NUCLEOTIDE SEQUENCE [LARGE SCALE GENOMIC DNA]</scope>
    <source>
        <strain evidence="13 14">JCM 30547</strain>
    </source>
</reference>
<dbReference type="PANTHER" id="PTHR43552:SF2">
    <property type="entry name" value="DIAMINOBUTYRATE--2-OXOGLUTARATE TRANSAMINASE"/>
    <property type="match status" value="1"/>
</dbReference>
<dbReference type="Pfam" id="PF00202">
    <property type="entry name" value="Aminotran_3"/>
    <property type="match status" value="1"/>
</dbReference>
<dbReference type="InterPro" id="IPR015422">
    <property type="entry name" value="PyrdxlP-dep_Trfase_small"/>
</dbReference>
<keyword evidence="8 12" id="KW-0808">Transferase</keyword>
<dbReference type="InterPro" id="IPR005814">
    <property type="entry name" value="Aminotrans_3"/>
</dbReference>
<dbReference type="Proteomes" id="UP000295075">
    <property type="component" value="Unassembled WGS sequence"/>
</dbReference>
<comment type="catalytic activity">
    <reaction evidence="10 12">
        <text>L-2,4-diaminobutanoate + 2-oxoglutarate = L-aspartate 4-semialdehyde + L-glutamate</text>
        <dbReference type="Rhea" id="RHEA:11160"/>
        <dbReference type="ChEBI" id="CHEBI:16810"/>
        <dbReference type="ChEBI" id="CHEBI:29985"/>
        <dbReference type="ChEBI" id="CHEBI:58761"/>
        <dbReference type="ChEBI" id="CHEBI:537519"/>
        <dbReference type="EC" id="2.6.1.76"/>
    </reaction>
</comment>
<evidence type="ECO:0000256" key="2">
    <source>
        <dbReference type="ARBA" id="ARBA00002189"/>
    </source>
</evidence>
<dbReference type="PANTHER" id="PTHR43552">
    <property type="entry name" value="DIAMINOBUTYRATE--2-OXOGLUTARATE AMINOTRANSFERASE"/>
    <property type="match status" value="1"/>
</dbReference>
<evidence type="ECO:0000256" key="5">
    <source>
        <dbReference type="ARBA" id="ARBA00013155"/>
    </source>
</evidence>
<evidence type="ECO:0000256" key="10">
    <source>
        <dbReference type="ARBA" id="ARBA00049111"/>
    </source>
</evidence>
<comment type="function">
    <text evidence="2 12">Catalyzes reversively the conversion of L-aspartate beta-semialdehyde (ASA) to L-2,4-diaminobutyrate (DABA) by transamination with L-glutamate.</text>
</comment>
<protein>
    <recommendedName>
        <fullName evidence="6 12">Diaminobutyrate--2-oxoglutarate transaminase</fullName>
        <ecNumber evidence="5 12">2.6.1.76</ecNumber>
    </recommendedName>
    <alternativeName>
        <fullName evidence="12">DABA aminotransferase</fullName>
    </alternativeName>
</protein>
<gene>
    <name evidence="13" type="primary">ectB</name>
    <name evidence="13" type="ORF">E1261_04435</name>
</gene>
<evidence type="ECO:0000256" key="11">
    <source>
        <dbReference type="RuleBase" id="RU003560"/>
    </source>
</evidence>
<accession>A0A4R4QF85</accession>
<dbReference type="NCBIfam" id="TIGR02407">
    <property type="entry name" value="ectoine_ectB"/>
    <property type="match status" value="1"/>
</dbReference>
<proteinExistence type="inferred from homology"/>
<dbReference type="PIRSF" id="PIRSF000521">
    <property type="entry name" value="Transaminase_4ab_Lys_Orn"/>
    <property type="match status" value="1"/>
</dbReference>
<dbReference type="GO" id="GO:0019491">
    <property type="term" value="P:ectoine biosynthetic process"/>
    <property type="evidence" value="ECO:0007669"/>
    <property type="project" value="UniProtKB-UniPathway"/>
</dbReference>
<dbReference type="UniPathway" id="UPA00067">
    <property type="reaction ID" value="UER00121"/>
</dbReference>
<comment type="similarity">
    <text evidence="4 11">Belongs to the class-III pyridoxal-phosphate-dependent aminotransferase family.</text>
</comment>
<dbReference type="GO" id="GO:0047307">
    <property type="term" value="F:diaminobutyrate-pyruvate transaminase activity"/>
    <property type="evidence" value="ECO:0007669"/>
    <property type="project" value="InterPro"/>
</dbReference>
<dbReference type="NCBIfam" id="TIGR00709">
    <property type="entry name" value="dat"/>
    <property type="match status" value="1"/>
</dbReference>
<dbReference type="GO" id="GO:0030170">
    <property type="term" value="F:pyridoxal phosphate binding"/>
    <property type="evidence" value="ECO:0007669"/>
    <property type="project" value="InterPro"/>
</dbReference>
<organism evidence="13 14">
    <name type="scientific">Kribbella albertanoniae</name>
    <dbReference type="NCBI Taxonomy" id="1266829"/>
    <lineage>
        <taxon>Bacteria</taxon>
        <taxon>Bacillati</taxon>
        <taxon>Actinomycetota</taxon>
        <taxon>Actinomycetes</taxon>
        <taxon>Propionibacteriales</taxon>
        <taxon>Kribbellaceae</taxon>
        <taxon>Kribbella</taxon>
    </lineage>
</organism>
<evidence type="ECO:0000256" key="3">
    <source>
        <dbReference type="ARBA" id="ARBA00004946"/>
    </source>
</evidence>
<dbReference type="Gene3D" id="3.90.1150.10">
    <property type="entry name" value="Aspartate Aminotransferase, domain 1"/>
    <property type="match status" value="1"/>
</dbReference>
<comment type="pathway">
    <text evidence="3 12">Amine and polyamine biosynthesis; ectoine biosynthesis; L-ectoine from L-aspartate 4-semialdehyde: step 1/3.</text>
</comment>
<name>A0A4R4QF85_9ACTN</name>
<dbReference type="AlphaFoldDB" id="A0A4R4QF85"/>
<dbReference type="NCBIfam" id="NF006733">
    <property type="entry name" value="PRK09264.1"/>
    <property type="match status" value="1"/>
</dbReference>
<comment type="caution">
    <text evidence="13">The sequence shown here is derived from an EMBL/GenBank/DDBJ whole genome shotgun (WGS) entry which is preliminary data.</text>
</comment>
<evidence type="ECO:0000256" key="9">
    <source>
        <dbReference type="ARBA" id="ARBA00022898"/>
    </source>
</evidence>
<dbReference type="Gene3D" id="3.40.640.10">
    <property type="entry name" value="Type I PLP-dependent aspartate aminotransferase-like (Major domain)"/>
    <property type="match status" value="1"/>
</dbReference>
<evidence type="ECO:0000313" key="14">
    <source>
        <dbReference type="Proteomes" id="UP000295075"/>
    </source>
</evidence>
<keyword evidence="7 12" id="KW-0032">Aminotransferase</keyword>
<evidence type="ECO:0000256" key="4">
    <source>
        <dbReference type="ARBA" id="ARBA00008954"/>
    </source>
</evidence>
<dbReference type="InterPro" id="IPR015421">
    <property type="entry name" value="PyrdxlP-dep_Trfase_major"/>
</dbReference>
<dbReference type="GO" id="GO:0045303">
    <property type="term" value="F:diaminobutyrate-2-oxoglutarate transaminase activity"/>
    <property type="evidence" value="ECO:0007669"/>
    <property type="project" value="UniProtKB-EC"/>
</dbReference>
<dbReference type="OrthoDB" id="9801052at2"/>
<dbReference type="RefSeq" id="WP_132402241.1">
    <property type="nucleotide sequence ID" value="NZ_SMKA01000009.1"/>
</dbReference>